<dbReference type="RefSeq" id="WP_176356541.1">
    <property type="nucleotide sequence ID" value="NZ_JABWDU010000014.1"/>
</dbReference>
<organism evidence="4 5">
    <name type="scientific">Ensifer oleiphilus</name>
    <dbReference type="NCBI Taxonomy" id="2742698"/>
    <lineage>
        <taxon>Bacteria</taxon>
        <taxon>Pseudomonadati</taxon>
        <taxon>Pseudomonadota</taxon>
        <taxon>Alphaproteobacteria</taxon>
        <taxon>Hyphomicrobiales</taxon>
        <taxon>Rhizobiaceae</taxon>
        <taxon>Sinorhizobium/Ensifer group</taxon>
        <taxon>Ensifer</taxon>
    </lineage>
</organism>
<proteinExistence type="predicted"/>
<feature type="transmembrane region" description="Helical" evidence="2">
    <location>
        <begin position="98"/>
        <end position="118"/>
    </location>
</feature>
<evidence type="ECO:0000313" key="5">
    <source>
        <dbReference type="Proteomes" id="UP000520198"/>
    </source>
</evidence>
<keyword evidence="2" id="KW-0472">Membrane</keyword>
<dbReference type="AlphaFoldDB" id="A0A7Y6UR67"/>
<feature type="compositionally biased region" description="Low complexity" evidence="1">
    <location>
        <begin position="212"/>
        <end position="223"/>
    </location>
</feature>
<dbReference type="PANTHER" id="PTHR37461">
    <property type="entry name" value="ANTI-SIGMA-K FACTOR RSKA"/>
    <property type="match status" value="1"/>
</dbReference>
<dbReference type="InterPro" id="IPR051474">
    <property type="entry name" value="Anti-sigma-K/W_factor"/>
</dbReference>
<dbReference type="InterPro" id="IPR018764">
    <property type="entry name" value="RskA_C"/>
</dbReference>
<keyword evidence="2" id="KW-0812">Transmembrane</keyword>
<dbReference type="GO" id="GO:0006417">
    <property type="term" value="P:regulation of translation"/>
    <property type="evidence" value="ECO:0007669"/>
    <property type="project" value="TreeGrafter"/>
</dbReference>
<evidence type="ECO:0000259" key="3">
    <source>
        <dbReference type="Pfam" id="PF10099"/>
    </source>
</evidence>
<protein>
    <submittedName>
        <fullName evidence="4">Anti-sigma factor</fullName>
    </submittedName>
</protein>
<dbReference type="PANTHER" id="PTHR37461:SF1">
    <property type="entry name" value="ANTI-SIGMA-K FACTOR RSKA"/>
    <property type="match status" value="1"/>
</dbReference>
<dbReference type="GO" id="GO:0016989">
    <property type="term" value="F:sigma factor antagonist activity"/>
    <property type="evidence" value="ECO:0007669"/>
    <property type="project" value="TreeGrafter"/>
</dbReference>
<keyword evidence="2" id="KW-1133">Transmembrane helix</keyword>
<accession>A0A7Y6UR67</accession>
<evidence type="ECO:0000256" key="1">
    <source>
        <dbReference type="SAM" id="MobiDB-lite"/>
    </source>
</evidence>
<sequence>MTYERTSIPDLADEYVLGLMEAADAVEIEAAMERDAELRAAVAASRERFLPLDATVEPVVAGANLWQKIEASLPLHTDTANPVENASANDNSRNGWRVAAISAIAASVILAVGLVYSLTRSVDPLVVAVLINEAGDVQAVVEDFGNEDARIRLLADFDVPADKTIQVWTLPSREMGPVSLGLVDGVNGAHLGGAELPKPRESQLYEITLEQTGGSPTGRPTGPILAKGFAKRSR</sequence>
<evidence type="ECO:0000313" key="4">
    <source>
        <dbReference type="EMBL" id="NVD43215.1"/>
    </source>
</evidence>
<keyword evidence="5" id="KW-1185">Reference proteome</keyword>
<comment type="caution">
    <text evidence="4">The sequence shown here is derived from an EMBL/GenBank/DDBJ whole genome shotgun (WGS) entry which is preliminary data.</text>
</comment>
<reference evidence="4 5" key="1">
    <citation type="submission" date="2020-06" db="EMBL/GenBank/DDBJ databases">
        <authorList>
            <person name="Grouzdev D.S."/>
        </authorList>
    </citation>
    <scope>NUCLEOTIDE SEQUENCE [LARGE SCALE GENOMIC DNA]</scope>
    <source>
        <strain evidence="4 5">HO-A22</strain>
    </source>
</reference>
<dbReference type="EMBL" id="JABWDU010000014">
    <property type="protein sequence ID" value="NVD43215.1"/>
    <property type="molecule type" value="Genomic_DNA"/>
</dbReference>
<name>A0A7Y6UR67_9HYPH</name>
<dbReference type="GO" id="GO:0005886">
    <property type="term" value="C:plasma membrane"/>
    <property type="evidence" value="ECO:0007669"/>
    <property type="project" value="InterPro"/>
</dbReference>
<feature type="domain" description="Anti-sigma K factor RskA C-terminal" evidence="3">
    <location>
        <begin position="101"/>
        <end position="224"/>
    </location>
</feature>
<gene>
    <name evidence="4" type="ORF">HT585_30570</name>
</gene>
<dbReference type="Proteomes" id="UP000520198">
    <property type="component" value="Unassembled WGS sequence"/>
</dbReference>
<feature type="region of interest" description="Disordered" evidence="1">
    <location>
        <begin position="211"/>
        <end position="234"/>
    </location>
</feature>
<evidence type="ECO:0000256" key="2">
    <source>
        <dbReference type="SAM" id="Phobius"/>
    </source>
</evidence>
<dbReference type="Pfam" id="PF10099">
    <property type="entry name" value="RskA_C"/>
    <property type="match status" value="1"/>
</dbReference>